<reference evidence="1 2" key="1">
    <citation type="journal article" date="2016" name="Nat. Commun.">
        <title>Thousands of microbial genomes shed light on interconnected biogeochemical processes in an aquifer system.</title>
        <authorList>
            <person name="Anantharaman K."/>
            <person name="Brown C.T."/>
            <person name="Hug L.A."/>
            <person name="Sharon I."/>
            <person name="Castelle C.J."/>
            <person name="Probst A.J."/>
            <person name="Thomas B.C."/>
            <person name="Singh A."/>
            <person name="Wilkins M.J."/>
            <person name="Karaoz U."/>
            <person name="Brodie E.L."/>
            <person name="Williams K.H."/>
            <person name="Hubbard S.S."/>
            <person name="Banfield J.F."/>
        </authorList>
    </citation>
    <scope>NUCLEOTIDE SEQUENCE [LARGE SCALE GENOMIC DNA]</scope>
</reference>
<name>A0A1F6D127_9BACT</name>
<dbReference type="AlphaFoldDB" id="A0A1F6D127"/>
<comment type="caution">
    <text evidence="1">The sequence shown here is derived from an EMBL/GenBank/DDBJ whole genome shotgun (WGS) entry which is preliminary data.</text>
</comment>
<protein>
    <submittedName>
        <fullName evidence="1">Uncharacterized protein</fullName>
    </submittedName>
</protein>
<evidence type="ECO:0000313" key="1">
    <source>
        <dbReference type="EMBL" id="OGG54991.1"/>
    </source>
</evidence>
<dbReference type="EMBL" id="MFLC01000025">
    <property type="protein sequence ID" value="OGG54991.1"/>
    <property type="molecule type" value="Genomic_DNA"/>
</dbReference>
<gene>
    <name evidence="1" type="ORF">A3D62_03015</name>
</gene>
<proteinExistence type="predicted"/>
<organism evidence="1 2">
    <name type="scientific">Candidatus Kaiserbacteria bacterium RIFCSPHIGHO2_02_FULL_49_11</name>
    <dbReference type="NCBI Taxonomy" id="1798489"/>
    <lineage>
        <taxon>Bacteria</taxon>
        <taxon>Candidatus Kaiseribacteriota</taxon>
    </lineage>
</organism>
<dbReference type="Proteomes" id="UP000177659">
    <property type="component" value="Unassembled WGS sequence"/>
</dbReference>
<accession>A0A1F6D127</accession>
<sequence>MNEQTALLLEMAYKLHLISQNERSQEMILHKRDEHNRFGDVSLLEKHKQSLMEEHGRGHKLFERNAAEIANLLSKLEAKAS</sequence>
<evidence type="ECO:0000313" key="2">
    <source>
        <dbReference type="Proteomes" id="UP000177659"/>
    </source>
</evidence>